<keyword evidence="2" id="KW-1185">Reference proteome</keyword>
<reference evidence="1" key="1">
    <citation type="submission" date="2020-04" db="EMBL/GenBank/DDBJ databases">
        <authorList>
            <person name="Alioto T."/>
            <person name="Alioto T."/>
            <person name="Gomez Garrido J."/>
        </authorList>
    </citation>
    <scope>NUCLEOTIDE SEQUENCE</scope>
    <source>
        <strain evidence="1">A484AB</strain>
    </source>
</reference>
<feature type="non-terminal residue" evidence="1">
    <location>
        <position position="1"/>
    </location>
</feature>
<dbReference type="Proteomes" id="UP001152795">
    <property type="component" value="Unassembled WGS sequence"/>
</dbReference>
<name>A0A7D9ETZ4_PARCT</name>
<organism evidence="1 2">
    <name type="scientific">Paramuricea clavata</name>
    <name type="common">Red gorgonian</name>
    <name type="synonym">Violescent sea-whip</name>
    <dbReference type="NCBI Taxonomy" id="317549"/>
    <lineage>
        <taxon>Eukaryota</taxon>
        <taxon>Metazoa</taxon>
        <taxon>Cnidaria</taxon>
        <taxon>Anthozoa</taxon>
        <taxon>Octocorallia</taxon>
        <taxon>Malacalcyonacea</taxon>
        <taxon>Plexauridae</taxon>
        <taxon>Paramuricea</taxon>
    </lineage>
</organism>
<dbReference type="EMBL" id="CACRXK020009226">
    <property type="protein sequence ID" value="CAB4016704.1"/>
    <property type="molecule type" value="Genomic_DNA"/>
</dbReference>
<evidence type="ECO:0000313" key="1">
    <source>
        <dbReference type="EMBL" id="CAB4016704.1"/>
    </source>
</evidence>
<proteinExistence type="predicted"/>
<sequence>MDEKTKAATDLETRLTQLSLAVKRSQSIIESGKRVAINRHLEALQTTAKEASRCKLAVEAIKIVEKEDQTVINEWSNEIDAKFDAADEATIRLEKWLADADKAEQFVTQEEQLKFELKLHEKKLQMQAELAQSSVEKPETQKFIESTPISSTEAKAVKRILGTTTAIDGDRMNDLLEAYSL</sequence>
<gene>
    <name evidence="1" type="ORF">PACLA_8A033480</name>
</gene>
<dbReference type="AlphaFoldDB" id="A0A7D9ETZ4"/>
<evidence type="ECO:0000313" key="2">
    <source>
        <dbReference type="Proteomes" id="UP001152795"/>
    </source>
</evidence>
<protein>
    <submittedName>
        <fullName evidence="1">Uncharacterized protein</fullName>
    </submittedName>
</protein>
<accession>A0A7D9ETZ4</accession>
<comment type="caution">
    <text evidence="1">The sequence shown here is derived from an EMBL/GenBank/DDBJ whole genome shotgun (WGS) entry which is preliminary data.</text>
</comment>